<feature type="active site" description="Nucleophile" evidence="3">
    <location>
        <position position="119"/>
    </location>
</feature>
<feature type="binding site" evidence="4">
    <location>
        <position position="253"/>
    </location>
    <ligand>
        <name>substrate</name>
    </ligand>
</feature>
<evidence type="ECO:0000256" key="3">
    <source>
        <dbReference type="PIRSR" id="PIRSR610905-1"/>
    </source>
</evidence>
<feature type="binding site" evidence="4">
    <location>
        <position position="257"/>
    </location>
    <ligand>
        <name>substrate</name>
    </ligand>
</feature>
<dbReference type="Proteomes" id="UP000285650">
    <property type="component" value="Unassembled WGS sequence"/>
</dbReference>
<sequence length="400" mass="45535">MRKQLSLLLVSISLGWVGCAPDKQADTIHLDRQLEYCDAQIRRTLSEADQDSCLMPRSMEANQTNWNMSNIYDWTSGFWPGILWYDYEATGDEEIKAQAIRYTECLLPLVTPAHGADHDIGFQIFCSFGNAYRITGNEEYKTVILKGAQKLAKLYNPKVGTILSWPGMVKRMGWPHNTIMDNMMNLEILFWAARNGGGQELYDIAVKHAQTTMKYSFREDGGNYHVAVYDTIDGHFIKGVTNQGYGDSSLWARGQAWAIYGYMMVYRETQDKTFLRFAEKVTELYLENLPEDYIPYWDFDAPDMIKQPKDASAAAITASALIELSELEDTPSLASRYLNAATRMLGELSSERYQCRDIKPAFLMHSTGNQPGGYEIDASINYADYYYLQALLKYKKAMGL</sequence>
<accession>A0A414LC63</accession>
<organism evidence="5 6">
    <name type="scientific">Bacteroides intestinalis</name>
    <dbReference type="NCBI Taxonomy" id="329854"/>
    <lineage>
        <taxon>Bacteria</taxon>
        <taxon>Pseudomonadati</taxon>
        <taxon>Bacteroidota</taxon>
        <taxon>Bacteroidia</taxon>
        <taxon>Bacteroidales</taxon>
        <taxon>Bacteroidaceae</taxon>
        <taxon>Bacteroides</taxon>
    </lineage>
</organism>
<evidence type="ECO:0000256" key="1">
    <source>
        <dbReference type="ARBA" id="ARBA00022801"/>
    </source>
</evidence>
<evidence type="ECO:0000256" key="4">
    <source>
        <dbReference type="PIRSR" id="PIRSR610905-2"/>
    </source>
</evidence>
<proteinExistence type="inferred from homology"/>
<evidence type="ECO:0000256" key="2">
    <source>
        <dbReference type="ARBA" id="ARBA00038358"/>
    </source>
</evidence>
<feature type="binding site" evidence="4">
    <location>
        <position position="181"/>
    </location>
    <ligand>
        <name>substrate</name>
    </ligand>
</feature>
<evidence type="ECO:0000313" key="6">
    <source>
        <dbReference type="Proteomes" id="UP000285650"/>
    </source>
</evidence>
<dbReference type="EMBL" id="QSKV01000005">
    <property type="protein sequence ID" value="RHE92412.1"/>
    <property type="molecule type" value="Genomic_DNA"/>
</dbReference>
<dbReference type="PANTHER" id="PTHR36845">
    <property type="entry name" value="HYDROLASE, PUTATIVE (AFU_ORTHOLOGUE AFUA_7G05090)-RELATED"/>
    <property type="match status" value="1"/>
</dbReference>
<dbReference type="SUPFAM" id="SSF48208">
    <property type="entry name" value="Six-hairpin glycosidases"/>
    <property type="match status" value="1"/>
</dbReference>
<feature type="binding site" evidence="4">
    <location>
        <position position="119"/>
    </location>
    <ligand>
        <name>substrate</name>
    </ligand>
</feature>
<dbReference type="InterPro" id="IPR052369">
    <property type="entry name" value="UG_Glycosaminoglycan_Hydrolase"/>
</dbReference>
<protein>
    <submittedName>
        <fullName evidence="5">Glucuronyl hydrolase</fullName>
    </submittedName>
</protein>
<dbReference type="GO" id="GO:0000272">
    <property type="term" value="P:polysaccharide catabolic process"/>
    <property type="evidence" value="ECO:0007669"/>
    <property type="project" value="TreeGrafter"/>
</dbReference>
<dbReference type="AlphaFoldDB" id="A0A414LC63"/>
<reference evidence="5 6" key="1">
    <citation type="submission" date="2018-08" db="EMBL/GenBank/DDBJ databases">
        <title>A genome reference for cultivated species of the human gut microbiota.</title>
        <authorList>
            <person name="Zou Y."/>
            <person name="Xue W."/>
            <person name="Luo G."/>
        </authorList>
    </citation>
    <scope>NUCLEOTIDE SEQUENCE [LARGE SCALE GENOMIC DNA]</scope>
    <source>
        <strain evidence="5 6">AM27-17</strain>
    </source>
</reference>
<dbReference type="Pfam" id="PF07470">
    <property type="entry name" value="Glyco_hydro_88"/>
    <property type="match status" value="1"/>
</dbReference>
<evidence type="ECO:0000313" key="5">
    <source>
        <dbReference type="EMBL" id="RHE92412.1"/>
    </source>
</evidence>
<keyword evidence="1 5" id="KW-0378">Hydrolase</keyword>
<dbReference type="InterPro" id="IPR008928">
    <property type="entry name" value="6-hairpin_glycosidase_sf"/>
</dbReference>
<dbReference type="Gene3D" id="1.50.10.10">
    <property type="match status" value="1"/>
</dbReference>
<dbReference type="RefSeq" id="WP_118221765.1">
    <property type="nucleotide sequence ID" value="NZ_JADNIJ010000006.1"/>
</dbReference>
<dbReference type="GO" id="GO:0052757">
    <property type="term" value="F:chondroitin hydrolase activity"/>
    <property type="evidence" value="ECO:0007669"/>
    <property type="project" value="TreeGrafter"/>
</dbReference>
<feature type="active site" description="Proton donor" evidence="3">
    <location>
        <position position="181"/>
    </location>
</feature>
<gene>
    <name evidence="5" type="ORF">DW712_08995</name>
</gene>
<name>A0A414LC63_9BACE</name>
<feature type="binding site" evidence="4">
    <location>
        <position position="241"/>
    </location>
    <ligand>
        <name>substrate</name>
    </ligand>
</feature>
<dbReference type="PANTHER" id="PTHR36845:SF1">
    <property type="entry name" value="HYDROLASE, PUTATIVE (AFU_ORTHOLOGUE AFUA_7G05090)-RELATED"/>
    <property type="match status" value="1"/>
</dbReference>
<dbReference type="InterPro" id="IPR010905">
    <property type="entry name" value="Glyco_hydro_88"/>
</dbReference>
<comment type="similarity">
    <text evidence="2">Belongs to the glycosyl hydrolase 88 family.</text>
</comment>
<dbReference type="InterPro" id="IPR012341">
    <property type="entry name" value="6hp_glycosidase-like_sf"/>
</dbReference>
<dbReference type="PROSITE" id="PS51257">
    <property type="entry name" value="PROKAR_LIPOPROTEIN"/>
    <property type="match status" value="1"/>
</dbReference>
<feature type="binding site" evidence="4">
    <location>
        <position position="239"/>
    </location>
    <ligand>
        <name>substrate</name>
    </ligand>
</feature>
<comment type="caution">
    <text evidence="5">The sequence shown here is derived from an EMBL/GenBank/DDBJ whole genome shotgun (WGS) entry which is preliminary data.</text>
</comment>